<name>A0ABT1ZSW2_9BURK</name>
<feature type="compositionally biased region" description="Basic and acidic residues" evidence="1">
    <location>
        <begin position="517"/>
        <end position="530"/>
    </location>
</feature>
<proteinExistence type="predicted"/>
<evidence type="ECO:0000313" key="3">
    <source>
        <dbReference type="EMBL" id="MCS0583017.1"/>
    </source>
</evidence>
<organism evidence="3 4">
    <name type="scientific">Massilia pinisoli</name>
    <dbReference type="NCBI Taxonomy" id="1772194"/>
    <lineage>
        <taxon>Bacteria</taxon>
        <taxon>Pseudomonadati</taxon>
        <taxon>Pseudomonadota</taxon>
        <taxon>Betaproteobacteria</taxon>
        <taxon>Burkholderiales</taxon>
        <taxon>Oxalobacteraceae</taxon>
        <taxon>Telluria group</taxon>
        <taxon>Massilia</taxon>
    </lineage>
</organism>
<dbReference type="InterPro" id="IPR000253">
    <property type="entry name" value="FHA_dom"/>
</dbReference>
<keyword evidence="4" id="KW-1185">Reference proteome</keyword>
<dbReference type="PANTHER" id="PTHR23308">
    <property type="entry name" value="NUCLEAR INHIBITOR OF PROTEIN PHOSPHATASE-1"/>
    <property type="match status" value="1"/>
</dbReference>
<evidence type="ECO:0000259" key="2">
    <source>
        <dbReference type="PROSITE" id="PS50006"/>
    </source>
</evidence>
<dbReference type="PROSITE" id="PS50006">
    <property type="entry name" value="FHA_DOMAIN"/>
    <property type="match status" value="2"/>
</dbReference>
<dbReference type="Gene3D" id="2.60.200.20">
    <property type="match status" value="2"/>
</dbReference>
<dbReference type="SMART" id="SM00240">
    <property type="entry name" value="FHA"/>
    <property type="match status" value="2"/>
</dbReference>
<protein>
    <submittedName>
        <fullName evidence="3">FHA domain-containing protein</fullName>
    </submittedName>
</protein>
<dbReference type="SUPFAM" id="SSF49879">
    <property type="entry name" value="SMAD/FHA domain"/>
    <property type="match status" value="2"/>
</dbReference>
<evidence type="ECO:0000313" key="4">
    <source>
        <dbReference type="Proteomes" id="UP001204151"/>
    </source>
</evidence>
<evidence type="ECO:0000256" key="1">
    <source>
        <dbReference type="SAM" id="MobiDB-lite"/>
    </source>
</evidence>
<feature type="domain" description="FHA" evidence="2">
    <location>
        <begin position="40"/>
        <end position="92"/>
    </location>
</feature>
<gene>
    <name evidence="3" type="ORF">NX784_15620</name>
</gene>
<dbReference type="InterPro" id="IPR050923">
    <property type="entry name" value="Cell_Proc_Reg/RNA_Proc"/>
</dbReference>
<dbReference type="RefSeq" id="WP_258817604.1">
    <property type="nucleotide sequence ID" value="NZ_JANUGW010000010.1"/>
</dbReference>
<dbReference type="Pfam" id="PF00498">
    <property type="entry name" value="FHA"/>
    <property type="match status" value="2"/>
</dbReference>
<feature type="domain" description="FHA" evidence="2">
    <location>
        <begin position="153"/>
        <end position="208"/>
    </location>
</feature>
<dbReference type="Proteomes" id="UP001204151">
    <property type="component" value="Unassembled WGS sequence"/>
</dbReference>
<accession>A0ABT1ZSW2</accession>
<reference evidence="3 4" key="1">
    <citation type="submission" date="2022-08" db="EMBL/GenBank/DDBJ databases">
        <title>Reclassification of Massilia species as members of the genera Telluria, Duganella, Pseudoduganella, Mokoshia gen. nov. and Zemynaea gen. nov. using orthogonal and non-orthogonal genome-based approaches.</title>
        <authorList>
            <person name="Bowman J.P."/>
        </authorList>
    </citation>
    <scope>NUCLEOTIDE SEQUENCE [LARGE SCALE GENOMIC DNA]</scope>
    <source>
        <strain evidence="3 4">JCM 31316</strain>
    </source>
</reference>
<dbReference type="CDD" id="cd00060">
    <property type="entry name" value="FHA"/>
    <property type="match status" value="2"/>
</dbReference>
<dbReference type="EMBL" id="JANUGW010000010">
    <property type="protein sequence ID" value="MCS0583017.1"/>
    <property type="molecule type" value="Genomic_DNA"/>
</dbReference>
<feature type="region of interest" description="Disordered" evidence="1">
    <location>
        <begin position="506"/>
        <end position="530"/>
    </location>
</feature>
<comment type="caution">
    <text evidence="3">The sequence shown here is derived from an EMBL/GenBank/DDBJ whole genome shotgun (WGS) entry which is preliminary data.</text>
</comment>
<sequence>MASDVTMAAARPETETGVRIVLEPVSHPELAPIQIHDNLFAIGRAEAPFDAYPPELSAELSRRHARIFCEHDAVYLADLGSTNGTSLNGVAVKTAIAPLRDGDTVGFGKVLRYRVHLRHGAVPPPRARLASLTLTPKQEDSALQTIVITDFPFLVSKSEDTFARYRNSEPAQVNYLSRRHAHLFLKSGEPYVEDLGSTNGTFVGGTRLEAQAVPLHEGDTLAFGGRHFVYRASMQWETPASDTAPTRIGVTQVPPGVDVDRTTFVAAADSFLDIFCVEPAQAAGNEAENTPADTAPEAPRDDTLVARAARRLGLETVPDARRLARWGAAALVLIAALGWLLLRGGSPESRTEDLLARSDYARAAAVAASGLDADPGNARLRALDTEAQLKATLPAWMAAVDKKQFGRATALVDAMRRQGRSNPDLVPLLAELDWVVRVRAYAAARGGAQAPVRDTADAARIRQFQKQWEDQGDAFQRAFGIMSAHVPAYRDAYAAALSDIRKLALQEASHEAASPETETHDAAERSPRGP</sequence>
<dbReference type="InterPro" id="IPR008984">
    <property type="entry name" value="SMAD_FHA_dom_sf"/>
</dbReference>